<evidence type="ECO:0000313" key="2">
    <source>
        <dbReference type="Proteomes" id="UP000183954"/>
    </source>
</evidence>
<dbReference type="EMBL" id="FQXJ01000003">
    <property type="protein sequence ID" value="SHH21521.1"/>
    <property type="molecule type" value="Genomic_DNA"/>
</dbReference>
<name>A0A1M5R5N1_9FIRM</name>
<dbReference type="RefSeq" id="WP_073027551.1">
    <property type="nucleotide sequence ID" value="NZ_FQXJ01000003.1"/>
</dbReference>
<reference evidence="2" key="1">
    <citation type="submission" date="2016-11" db="EMBL/GenBank/DDBJ databases">
        <authorList>
            <person name="Varghese N."/>
            <person name="Submissions S."/>
        </authorList>
    </citation>
    <scope>NUCLEOTIDE SEQUENCE [LARGE SCALE GENOMIC DNA]</scope>
    <source>
        <strain evidence="2">DSM 15449</strain>
    </source>
</reference>
<keyword evidence="2" id="KW-1185">Reference proteome</keyword>
<dbReference type="Proteomes" id="UP000183954">
    <property type="component" value="Unassembled WGS sequence"/>
</dbReference>
<dbReference type="AlphaFoldDB" id="A0A1M5R5N1"/>
<protein>
    <submittedName>
        <fullName evidence="1">Uncharacterized protein</fullName>
    </submittedName>
</protein>
<dbReference type="OrthoDB" id="1798301at2"/>
<sequence length="131" mass="15146">MTFLIGFVLVAAIFCWTANSGYEWSIPHKWQDFIGAWQERLSNKSQSVFLVCDGGSENGEMEKRLWLLQKALPNLQKGDKLPLSIEVKIKSDLFLEQNEKYIACLQRRFSEMEISGYSLSDKQDVRNDHIV</sequence>
<proteinExistence type="predicted"/>
<gene>
    <name evidence="1" type="ORF">SAMN02746098_00463</name>
</gene>
<organism evidence="1 2">
    <name type="scientific">Desulfosporosinus lacus DSM 15449</name>
    <dbReference type="NCBI Taxonomy" id="1121420"/>
    <lineage>
        <taxon>Bacteria</taxon>
        <taxon>Bacillati</taxon>
        <taxon>Bacillota</taxon>
        <taxon>Clostridia</taxon>
        <taxon>Eubacteriales</taxon>
        <taxon>Desulfitobacteriaceae</taxon>
        <taxon>Desulfosporosinus</taxon>
    </lineage>
</organism>
<evidence type="ECO:0000313" key="1">
    <source>
        <dbReference type="EMBL" id="SHH21521.1"/>
    </source>
</evidence>
<dbReference type="STRING" id="1121420.SAMN02746098_00463"/>
<accession>A0A1M5R5N1</accession>